<feature type="compositionally biased region" description="Basic residues" evidence="1">
    <location>
        <begin position="8"/>
        <end position="18"/>
    </location>
</feature>
<organism evidence="3 4">
    <name type="scientific">Dimargaris cristalligena</name>
    <dbReference type="NCBI Taxonomy" id="215637"/>
    <lineage>
        <taxon>Eukaryota</taxon>
        <taxon>Fungi</taxon>
        <taxon>Fungi incertae sedis</taxon>
        <taxon>Zoopagomycota</taxon>
        <taxon>Kickxellomycotina</taxon>
        <taxon>Dimargaritomycetes</taxon>
        <taxon>Dimargaritales</taxon>
        <taxon>Dimargaritaceae</taxon>
        <taxon>Dimargaris</taxon>
    </lineage>
</organism>
<dbReference type="InterPro" id="IPR029052">
    <property type="entry name" value="Metallo-depent_PP-like"/>
</dbReference>
<dbReference type="PANTHER" id="PTHR42850:SF4">
    <property type="entry name" value="ZINC-DEPENDENT ENDOPOLYPHOSPHATASE"/>
    <property type="match status" value="1"/>
</dbReference>
<sequence length="133" mass="14759">MSGLVTRLRGRIPGRRPTRVPDTDTEGHLQLTEDNLRYSQPGDTIYLPDGSSPFYHHVVIPGSVRQLFFLGDVHACYDEMQTLLTKMGYQRGPDLLVSVGDLVNKGPDSAKVLDFVLEHGVLSVRGNHEDAMV</sequence>
<dbReference type="SUPFAM" id="SSF56300">
    <property type="entry name" value="Metallo-dependent phosphatases"/>
    <property type="match status" value="1"/>
</dbReference>
<dbReference type="InterPro" id="IPR050126">
    <property type="entry name" value="Ap4A_hydrolase"/>
</dbReference>
<evidence type="ECO:0000256" key="1">
    <source>
        <dbReference type="SAM" id="MobiDB-lite"/>
    </source>
</evidence>
<accession>A0A4P9ZWZ4</accession>
<dbReference type="STRING" id="215637.A0A4P9ZWZ4"/>
<evidence type="ECO:0000259" key="2">
    <source>
        <dbReference type="Pfam" id="PF00149"/>
    </source>
</evidence>
<feature type="region of interest" description="Disordered" evidence="1">
    <location>
        <begin position="1"/>
        <end position="25"/>
    </location>
</feature>
<dbReference type="Gene3D" id="3.60.21.10">
    <property type="match status" value="1"/>
</dbReference>
<evidence type="ECO:0000313" key="4">
    <source>
        <dbReference type="Proteomes" id="UP000268162"/>
    </source>
</evidence>
<dbReference type="GO" id="GO:0000298">
    <property type="term" value="F:endopolyphosphatase activity"/>
    <property type="evidence" value="ECO:0007669"/>
    <property type="project" value="TreeGrafter"/>
</dbReference>
<evidence type="ECO:0000313" key="3">
    <source>
        <dbReference type="EMBL" id="RKP38196.1"/>
    </source>
</evidence>
<dbReference type="InterPro" id="IPR004843">
    <property type="entry name" value="Calcineurin-like_PHP"/>
</dbReference>
<dbReference type="EMBL" id="ML002394">
    <property type="protein sequence ID" value="RKP38196.1"/>
    <property type="molecule type" value="Genomic_DNA"/>
</dbReference>
<gene>
    <name evidence="3" type="ORF">BJ085DRAFT_18473</name>
</gene>
<reference evidence="4" key="1">
    <citation type="journal article" date="2018" name="Nat. Microbiol.">
        <title>Leveraging single-cell genomics to expand the fungal tree of life.</title>
        <authorList>
            <person name="Ahrendt S.R."/>
            <person name="Quandt C.A."/>
            <person name="Ciobanu D."/>
            <person name="Clum A."/>
            <person name="Salamov A."/>
            <person name="Andreopoulos B."/>
            <person name="Cheng J.F."/>
            <person name="Woyke T."/>
            <person name="Pelin A."/>
            <person name="Henrissat B."/>
            <person name="Reynolds N.K."/>
            <person name="Benny G.L."/>
            <person name="Smith M.E."/>
            <person name="James T.Y."/>
            <person name="Grigoriev I.V."/>
        </authorList>
    </citation>
    <scope>NUCLEOTIDE SEQUENCE [LARGE SCALE GENOMIC DNA]</scope>
    <source>
        <strain evidence="4">RSA 468</strain>
    </source>
</reference>
<protein>
    <submittedName>
        <fullName evidence="3">Metallo-dependent phosphatase-like protein</fullName>
    </submittedName>
</protein>
<feature type="domain" description="Calcineurin-like phosphoesterase" evidence="2">
    <location>
        <begin position="69"/>
        <end position="129"/>
    </location>
</feature>
<keyword evidence="4" id="KW-1185">Reference proteome</keyword>
<dbReference type="Proteomes" id="UP000268162">
    <property type="component" value="Unassembled WGS sequence"/>
</dbReference>
<feature type="non-terminal residue" evidence="3">
    <location>
        <position position="133"/>
    </location>
</feature>
<dbReference type="GO" id="GO:0005737">
    <property type="term" value="C:cytoplasm"/>
    <property type="evidence" value="ECO:0007669"/>
    <property type="project" value="TreeGrafter"/>
</dbReference>
<dbReference type="PANTHER" id="PTHR42850">
    <property type="entry name" value="METALLOPHOSPHOESTERASE"/>
    <property type="match status" value="1"/>
</dbReference>
<name>A0A4P9ZWZ4_9FUNG</name>
<dbReference type="Pfam" id="PF00149">
    <property type="entry name" value="Metallophos"/>
    <property type="match status" value="1"/>
</dbReference>
<proteinExistence type="predicted"/>
<dbReference type="AlphaFoldDB" id="A0A4P9ZWZ4"/>
<dbReference type="GO" id="GO:0016791">
    <property type="term" value="F:phosphatase activity"/>
    <property type="evidence" value="ECO:0007669"/>
    <property type="project" value="TreeGrafter"/>
</dbReference>
<dbReference type="GO" id="GO:0006798">
    <property type="term" value="P:polyphosphate catabolic process"/>
    <property type="evidence" value="ECO:0007669"/>
    <property type="project" value="TreeGrafter"/>
</dbReference>